<dbReference type="EMBL" id="CP097562">
    <property type="protein sequence ID" value="USF24864.1"/>
    <property type="molecule type" value="Genomic_DNA"/>
</dbReference>
<reference evidence="6" key="2">
    <citation type="submission" date="2022-05" db="EMBL/GenBank/DDBJ databases">
        <authorList>
            <person name="Proctor A.L."/>
            <person name="Phillips G.J."/>
            <person name="Wannemuehler M.J."/>
        </authorList>
    </citation>
    <scope>NUCLEOTIDE SEQUENCE</scope>
    <source>
        <strain evidence="6">ASF457</strain>
    </source>
</reference>
<reference evidence="6" key="3">
    <citation type="submission" date="2022-06" db="EMBL/GenBank/DDBJ databases">
        <title>Resources to Facilitate Use of the Altered Schaedler Flora (ASF) Mouse Model to Study Microbiome Function.</title>
        <authorList>
            <person name="Proctor A."/>
            <person name="Parvinroo S."/>
            <person name="Richie T."/>
            <person name="Jia X."/>
            <person name="Lee S.T.M."/>
            <person name="Karp P.D."/>
            <person name="Paley S."/>
            <person name="Kostic A.D."/>
            <person name="Pierre J.F."/>
            <person name="Wannemuehler M.J."/>
            <person name="Phillips G.J."/>
        </authorList>
    </citation>
    <scope>NUCLEOTIDE SEQUENCE</scope>
    <source>
        <strain evidence="6">ASF457</strain>
    </source>
</reference>
<keyword evidence="7" id="KW-1185">Reference proteome</keyword>
<organism evidence="6 7">
    <name type="scientific">Mucispirillum schaedleri ASF457</name>
    <dbReference type="NCBI Taxonomy" id="1379858"/>
    <lineage>
        <taxon>Bacteria</taxon>
        <taxon>Pseudomonadati</taxon>
        <taxon>Deferribacterota</taxon>
        <taxon>Deferribacteres</taxon>
        <taxon>Deferribacterales</taxon>
        <taxon>Mucispirillaceae</taxon>
        <taxon>Mucispirillum</taxon>
    </lineage>
</organism>
<evidence type="ECO:0000256" key="3">
    <source>
        <dbReference type="ARBA" id="ARBA00022692"/>
    </source>
</evidence>
<evidence type="ECO:0000313" key="7">
    <source>
        <dbReference type="Proteomes" id="UP000017429"/>
    </source>
</evidence>
<sequence length="148" mass="17291">MNFISNIIYFFMNKEFMIFLLIGFFNTLFAMILTYSMYNLLHSGYYISSFTGTFSAAVLGFFLNRRITFSSNCKIFSSMVKFFTIILLSYIVSFTLSHKLFLYIFTALNFDLSVSIIEQTAILFAQIIFTLLNFAGQKLWTFKNRGRI</sequence>
<keyword evidence="4" id="KW-1133">Transmembrane helix</keyword>
<gene>
    <name evidence="6" type="ORF">N508_001958</name>
</gene>
<evidence type="ECO:0000256" key="1">
    <source>
        <dbReference type="ARBA" id="ARBA00004141"/>
    </source>
</evidence>
<protein>
    <submittedName>
        <fullName evidence="6">Uncharacterized protein</fullName>
    </submittedName>
</protein>
<comment type="similarity">
    <text evidence="2">Belongs to the GtrA family.</text>
</comment>
<comment type="subcellular location">
    <subcellularLocation>
        <location evidence="1">Membrane</location>
        <topology evidence="1">Multi-pass membrane protein</topology>
    </subcellularLocation>
</comment>
<dbReference type="GO" id="GO:0000271">
    <property type="term" value="P:polysaccharide biosynthetic process"/>
    <property type="evidence" value="ECO:0007669"/>
    <property type="project" value="InterPro"/>
</dbReference>
<dbReference type="Proteomes" id="UP000017429">
    <property type="component" value="Chromosome"/>
</dbReference>
<evidence type="ECO:0000256" key="4">
    <source>
        <dbReference type="ARBA" id="ARBA00022989"/>
    </source>
</evidence>
<dbReference type="GO" id="GO:0005886">
    <property type="term" value="C:plasma membrane"/>
    <property type="evidence" value="ECO:0007669"/>
    <property type="project" value="TreeGrafter"/>
</dbReference>
<evidence type="ECO:0000256" key="2">
    <source>
        <dbReference type="ARBA" id="ARBA00009399"/>
    </source>
</evidence>
<dbReference type="PANTHER" id="PTHR38459:SF1">
    <property type="entry name" value="PROPHAGE BACTOPRENOL-LINKED GLUCOSE TRANSLOCASE HOMOLOG"/>
    <property type="match status" value="1"/>
</dbReference>
<dbReference type="AlphaFoldDB" id="V2PWU0"/>
<dbReference type="eggNOG" id="COG2246">
    <property type="taxonomic scope" value="Bacteria"/>
</dbReference>
<dbReference type="PANTHER" id="PTHR38459">
    <property type="entry name" value="PROPHAGE BACTOPRENOL-LINKED GLUCOSE TRANSLOCASE HOMOLOG"/>
    <property type="match status" value="1"/>
</dbReference>
<proteinExistence type="inferred from homology"/>
<reference evidence="6" key="1">
    <citation type="journal article" date="2014" name="Genome Announc.">
        <title>Draft genome sequences of the altered schaedler flora, a defined bacterial community from gnotobiotic mice.</title>
        <authorList>
            <person name="Wannemuehler M.J."/>
            <person name="Overstreet A.M."/>
            <person name="Ward D.V."/>
            <person name="Phillips G.J."/>
        </authorList>
    </citation>
    <scope>NUCLEOTIDE SEQUENCE</scope>
    <source>
        <strain evidence="6">ASF457</strain>
    </source>
</reference>
<dbReference type="OrthoDB" id="9812049at2"/>
<dbReference type="Pfam" id="PF04138">
    <property type="entry name" value="GtrA_DPMS_TM"/>
    <property type="match status" value="1"/>
</dbReference>
<keyword evidence="3" id="KW-0812">Transmembrane</keyword>
<name>V2PWU0_9BACT</name>
<evidence type="ECO:0000313" key="6">
    <source>
        <dbReference type="EMBL" id="USF24864.1"/>
    </source>
</evidence>
<dbReference type="RefSeq" id="WP_023276888.1">
    <property type="nucleotide sequence ID" value="NZ_CP097562.1"/>
</dbReference>
<keyword evidence="5" id="KW-0472">Membrane</keyword>
<accession>V2PWU0</accession>
<dbReference type="KEGG" id="msch:N508_001958"/>
<dbReference type="InterPro" id="IPR007267">
    <property type="entry name" value="GtrA_DPMS_TM"/>
</dbReference>
<evidence type="ECO:0000256" key="5">
    <source>
        <dbReference type="ARBA" id="ARBA00023136"/>
    </source>
</evidence>
<dbReference type="InterPro" id="IPR051401">
    <property type="entry name" value="GtrA_CellWall_Glycosyl"/>
</dbReference>